<dbReference type="RefSeq" id="WP_189082377.1">
    <property type="nucleotide sequence ID" value="NZ_BMMX01000044.1"/>
</dbReference>
<evidence type="ECO:0000256" key="1">
    <source>
        <dbReference type="ARBA" id="ARBA00004496"/>
    </source>
</evidence>
<evidence type="ECO:0000313" key="11">
    <source>
        <dbReference type="EMBL" id="GGL14544.1"/>
    </source>
</evidence>
<dbReference type="Proteomes" id="UP000656042">
    <property type="component" value="Unassembled WGS sequence"/>
</dbReference>
<evidence type="ECO:0000256" key="5">
    <source>
        <dbReference type="ARBA" id="ARBA00022618"/>
    </source>
</evidence>
<name>A0A8J3FS32_9ACTN</name>
<evidence type="ECO:0000256" key="3">
    <source>
        <dbReference type="ARBA" id="ARBA00018787"/>
    </source>
</evidence>
<organism evidence="11 12">
    <name type="scientific">Mangrovihabitans endophyticus</name>
    <dbReference type="NCBI Taxonomy" id="1751298"/>
    <lineage>
        <taxon>Bacteria</taxon>
        <taxon>Bacillati</taxon>
        <taxon>Actinomycetota</taxon>
        <taxon>Actinomycetes</taxon>
        <taxon>Micromonosporales</taxon>
        <taxon>Micromonosporaceae</taxon>
        <taxon>Mangrovihabitans</taxon>
    </lineage>
</organism>
<dbReference type="GO" id="GO:0051301">
    <property type="term" value="P:cell division"/>
    <property type="evidence" value="ECO:0007669"/>
    <property type="project" value="UniProtKB-KW"/>
</dbReference>
<feature type="region of interest" description="Disordered" evidence="10">
    <location>
        <begin position="226"/>
        <end position="248"/>
    </location>
</feature>
<dbReference type="GO" id="GO:0005737">
    <property type="term" value="C:cytoplasm"/>
    <property type="evidence" value="ECO:0007669"/>
    <property type="project" value="UniProtKB-SubCell"/>
</dbReference>
<evidence type="ECO:0000256" key="10">
    <source>
        <dbReference type="SAM" id="MobiDB-lite"/>
    </source>
</evidence>
<dbReference type="NCBIfam" id="TIGR03544">
    <property type="entry name" value="DivI1A_domain"/>
    <property type="match status" value="1"/>
</dbReference>
<reference evidence="11" key="2">
    <citation type="submission" date="2020-09" db="EMBL/GenBank/DDBJ databases">
        <authorList>
            <person name="Sun Q."/>
            <person name="Zhou Y."/>
        </authorList>
    </citation>
    <scope>NUCLEOTIDE SEQUENCE</scope>
    <source>
        <strain evidence="11">CGMCC 4.7299</strain>
    </source>
</reference>
<evidence type="ECO:0000313" key="12">
    <source>
        <dbReference type="Proteomes" id="UP000656042"/>
    </source>
</evidence>
<dbReference type="AlphaFoldDB" id="A0A8J3FS32"/>
<evidence type="ECO:0000256" key="7">
    <source>
        <dbReference type="ARBA" id="ARBA00023306"/>
    </source>
</evidence>
<keyword evidence="4" id="KW-0963">Cytoplasm</keyword>
<dbReference type="EMBL" id="BMMX01000044">
    <property type="protein sequence ID" value="GGL14544.1"/>
    <property type="molecule type" value="Genomic_DNA"/>
</dbReference>
<accession>A0A8J3FS32</accession>
<dbReference type="PANTHER" id="PTHR35794">
    <property type="entry name" value="CELL DIVISION PROTEIN DIVIVA"/>
    <property type="match status" value="1"/>
</dbReference>
<comment type="subcellular location">
    <subcellularLocation>
        <location evidence="1">Cytoplasm</location>
    </subcellularLocation>
</comment>
<protein>
    <recommendedName>
        <fullName evidence="3">Cell wall synthesis protein Wag31</fullName>
    </recommendedName>
    <alternativeName>
        <fullName evidence="8">Antigen 84</fullName>
    </alternativeName>
</protein>
<dbReference type="Gene3D" id="6.10.250.660">
    <property type="match status" value="1"/>
</dbReference>
<gene>
    <name evidence="11" type="ORF">GCM10012284_56630</name>
</gene>
<evidence type="ECO:0000256" key="8">
    <source>
        <dbReference type="ARBA" id="ARBA00031737"/>
    </source>
</evidence>
<evidence type="ECO:0000256" key="2">
    <source>
        <dbReference type="ARBA" id="ARBA00009008"/>
    </source>
</evidence>
<dbReference type="InterPro" id="IPR019933">
    <property type="entry name" value="DivIVA_domain"/>
</dbReference>
<evidence type="ECO:0000256" key="9">
    <source>
        <dbReference type="SAM" id="Coils"/>
    </source>
</evidence>
<comment type="caution">
    <text evidence="11">The sequence shown here is derived from an EMBL/GenBank/DDBJ whole genome shotgun (WGS) entry which is preliminary data.</text>
</comment>
<evidence type="ECO:0000256" key="4">
    <source>
        <dbReference type="ARBA" id="ARBA00022490"/>
    </source>
</evidence>
<comment type="similarity">
    <text evidence="2">Belongs to the DivIVA family.</text>
</comment>
<dbReference type="PANTHER" id="PTHR35794:SF2">
    <property type="entry name" value="CELL DIVISION PROTEIN DIVIVA"/>
    <property type="match status" value="1"/>
</dbReference>
<keyword evidence="12" id="KW-1185">Reference proteome</keyword>
<keyword evidence="6 9" id="KW-0175">Coiled coil</keyword>
<keyword evidence="7" id="KW-0131">Cell cycle</keyword>
<keyword evidence="5" id="KW-0132">Cell division</keyword>
<feature type="compositionally biased region" description="Pro residues" evidence="10">
    <location>
        <begin position="231"/>
        <end position="240"/>
    </location>
</feature>
<proteinExistence type="inferred from homology"/>
<feature type="coiled-coil region" evidence="9">
    <location>
        <begin position="79"/>
        <end position="113"/>
    </location>
</feature>
<sequence length="248" mass="27618">MSLTPDDVRNVSFRKPSVGMRGYDEDEVDAFLTEVERELGQLLEDNLRLRGRARHGDADYGSDAGSGYGSAPATLLSEIQGIRARIRDLRDAQDEAERRVRDLQSELEWAQSQAQAAPAGRRAESDGSGARMLAMAQRTADQHFEDARRTSEQVLSEARTRSEQVLGEAEAKALSTVEDAQQRHDDALARIRDEQLALQRQVKELTAFGQDYFSLLRADAEKRMPDLGTPLMPPLPPPYVAPAGVREW</sequence>
<dbReference type="InterPro" id="IPR007793">
    <property type="entry name" value="DivIVA_fam"/>
</dbReference>
<reference evidence="11" key="1">
    <citation type="journal article" date="2014" name="Int. J. Syst. Evol. Microbiol.">
        <title>Complete genome sequence of Corynebacterium casei LMG S-19264T (=DSM 44701T), isolated from a smear-ripened cheese.</title>
        <authorList>
            <consortium name="US DOE Joint Genome Institute (JGI-PGF)"/>
            <person name="Walter F."/>
            <person name="Albersmeier A."/>
            <person name="Kalinowski J."/>
            <person name="Ruckert C."/>
        </authorList>
    </citation>
    <scope>NUCLEOTIDE SEQUENCE</scope>
    <source>
        <strain evidence="11">CGMCC 4.7299</strain>
    </source>
</reference>
<evidence type="ECO:0000256" key="6">
    <source>
        <dbReference type="ARBA" id="ARBA00023054"/>
    </source>
</evidence>
<dbReference type="Pfam" id="PF05103">
    <property type="entry name" value="DivIVA"/>
    <property type="match status" value="1"/>
</dbReference>